<comment type="caution">
    <text evidence="3">The sequence shown here is derived from an EMBL/GenBank/DDBJ whole genome shotgun (WGS) entry which is preliminary data.</text>
</comment>
<evidence type="ECO:0000313" key="4">
    <source>
        <dbReference type="Proteomes" id="UP001497602"/>
    </source>
</evidence>
<dbReference type="InterPro" id="IPR000620">
    <property type="entry name" value="EamA_dom"/>
</dbReference>
<protein>
    <submittedName>
        <fullName evidence="3">EamA domain-containing membrane protein RarD</fullName>
    </submittedName>
</protein>
<feature type="transmembrane region" description="Helical" evidence="1">
    <location>
        <begin position="93"/>
        <end position="110"/>
    </location>
</feature>
<feature type="transmembrane region" description="Helical" evidence="1">
    <location>
        <begin position="150"/>
        <end position="168"/>
    </location>
</feature>
<gene>
    <name evidence="3" type="ORF">T190115A13A_50115</name>
</gene>
<dbReference type="RefSeq" id="WP_348739471.1">
    <property type="nucleotide sequence ID" value="NZ_CAXJRC010000042.1"/>
</dbReference>
<keyword evidence="1" id="KW-0472">Membrane</keyword>
<dbReference type="SUPFAM" id="SSF103481">
    <property type="entry name" value="Multidrug resistance efflux transporter EmrE"/>
    <property type="match status" value="2"/>
</dbReference>
<dbReference type="InterPro" id="IPR037185">
    <property type="entry name" value="EmrE-like"/>
</dbReference>
<keyword evidence="1" id="KW-0812">Transmembrane</keyword>
<organism evidence="3 4">
    <name type="scientific">Tenacibaculum vairaonense</name>
    <dbReference type="NCBI Taxonomy" id="3137860"/>
    <lineage>
        <taxon>Bacteria</taxon>
        <taxon>Pseudomonadati</taxon>
        <taxon>Bacteroidota</taxon>
        <taxon>Flavobacteriia</taxon>
        <taxon>Flavobacteriales</taxon>
        <taxon>Flavobacteriaceae</taxon>
        <taxon>Tenacibaculum</taxon>
    </lineage>
</organism>
<feature type="domain" description="EamA" evidence="2">
    <location>
        <begin position="12"/>
        <end position="137"/>
    </location>
</feature>
<feature type="transmembrane region" description="Helical" evidence="1">
    <location>
        <begin position="66"/>
        <end position="87"/>
    </location>
</feature>
<dbReference type="Proteomes" id="UP001497602">
    <property type="component" value="Unassembled WGS sequence"/>
</dbReference>
<feature type="transmembrane region" description="Helical" evidence="1">
    <location>
        <begin position="35"/>
        <end position="54"/>
    </location>
</feature>
<name>A0ABP1FC11_9FLAO</name>
<dbReference type="EMBL" id="CAXJRC010000042">
    <property type="protein sequence ID" value="CAL2107873.1"/>
    <property type="molecule type" value="Genomic_DNA"/>
</dbReference>
<feature type="transmembrane region" description="Helical" evidence="1">
    <location>
        <begin position="9"/>
        <end position="29"/>
    </location>
</feature>
<feature type="transmembrane region" description="Helical" evidence="1">
    <location>
        <begin position="235"/>
        <end position="257"/>
    </location>
</feature>
<feature type="domain" description="EamA" evidence="2">
    <location>
        <begin position="149"/>
        <end position="278"/>
    </location>
</feature>
<reference evidence="3 4" key="1">
    <citation type="submission" date="2024-05" db="EMBL/GenBank/DDBJ databases">
        <authorList>
            <person name="Duchaud E."/>
        </authorList>
    </citation>
    <scope>NUCLEOTIDE SEQUENCE [LARGE SCALE GENOMIC DNA]</scope>
    <source>
        <strain evidence="3">Ena-SAMPLE-TAB-13-05-2024-13:56:06:370-140305</strain>
    </source>
</reference>
<keyword evidence="1" id="KW-1133">Transmembrane helix</keyword>
<feature type="transmembrane region" description="Helical" evidence="1">
    <location>
        <begin position="263"/>
        <end position="281"/>
    </location>
</feature>
<accession>A0ABP1FC11</accession>
<dbReference type="PANTHER" id="PTHR22911">
    <property type="entry name" value="ACYL-MALONYL CONDENSING ENZYME-RELATED"/>
    <property type="match status" value="1"/>
</dbReference>
<feature type="transmembrane region" description="Helical" evidence="1">
    <location>
        <begin position="122"/>
        <end position="138"/>
    </location>
</feature>
<evidence type="ECO:0000313" key="3">
    <source>
        <dbReference type="EMBL" id="CAL2107873.1"/>
    </source>
</evidence>
<feature type="transmembrane region" description="Helical" evidence="1">
    <location>
        <begin position="180"/>
        <end position="198"/>
    </location>
</feature>
<proteinExistence type="predicted"/>
<evidence type="ECO:0000259" key="2">
    <source>
        <dbReference type="Pfam" id="PF00892"/>
    </source>
</evidence>
<dbReference type="PANTHER" id="PTHR22911:SF79">
    <property type="entry name" value="MOBA-LIKE NTP TRANSFERASE DOMAIN-CONTAINING PROTEIN"/>
    <property type="match status" value="1"/>
</dbReference>
<keyword evidence="4" id="KW-1185">Reference proteome</keyword>
<dbReference type="Pfam" id="PF00892">
    <property type="entry name" value="EamA"/>
    <property type="match status" value="2"/>
</dbReference>
<evidence type="ECO:0000256" key="1">
    <source>
        <dbReference type="SAM" id="Phobius"/>
    </source>
</evidence>
<sequence length="286" mass="32353">MQNDYIKNLAGLLIATFFISTSGVLGRYIAMPSEVIIWFRSAFAMIFLYIFCKYKKIDLKIKSPKHYLPFIISGIFMAAHWVTYFYALKLSNVAIGMLALYTFPVMLAFLEPIFLKVKFNPMHIVLGILVLIGLYILSPEFNLESSSMQGILFGLLSAICYSIRILILKQYVTQYNGVMLMLYQTLIISVCLLPVLFFMDTSGFQSQFPYLLLLAFLTTVIGHSLMVHSLQFFSVATASIISSVQPIFGIILAFFFLREIPTLNTFLGGSLILATVVIESIRNKKK</sequence>
<feature type="transmembrane region" description="Helical" evidence="1">
    <location>
        <begin position="210"/>
        <end position="228"/>
    </location>
</feature>